<accession>A0A9X2D6C0</accession>
<gene>
    <name evidence="1" type="ORF">M8330_07140</name>
</gene>
<proteinExistence type="predicted"/>
<dbReference type="AlphaFoldDB" id="A0A9X2D6C0"/>
<dbReference type="EMBL" id="JAMOIL010000008">
    <property type="protein sequence ID" value="MCM0620070.1"/>
    <property type="molecule type" value="Genomic_DNA"/>
</dbReference>
<evidence type="ECO:0000313" key="1">
    <source>
        <dbReference type="EMBL" id="MCM0620070.1"/>
    </source>
</evidence>
<dbReference type="Gene3D" id="3.40.50.150">
    <property type="entry name" value="Vaccinia Virus protein VP39"/>
    <property type="match status" value="1"/>
</dbReference>
<dbReference type="RefSeq" id="WP_250826755.1">
    <property type="nucleotide sequence ID" value="NZ_JAMOIL010000008.1"/>
</dbReference>
<dbReference type="GO" id="GO:0008168">
    <property type="term" value="F:methyltransferase activity"/>
    <property type="evidence" value="ECO:0007669"/>
    <property type="project" value="UniProtKB-KW"/>
</dbReference>
<dbReference type="Pfam" id="PF13578">
    <property type="entry name" value="Methyltransf_24"/>
    <property type="match status" value="1"/>
</dbReference>
<dbReference type="GO" id="GO:0032259">
    <property type="term" value="P:methylation"/>
    <property type="evidence" value="ECO:0007669"/>
    <property type="project" value="UniProtKB-KW"/>
</dbReference>
<sequence length="245" mass="26690">MKTLYIRVLRVLRAVLTRLGVVALLERRAPRSRTATWLLSLLAIHDVDALVRLDVAWWTFDSLDRVQAFLAVHRPGRAARVFEWGSGASTLWLAERAGEVHSVEHDAGWAQVLAPRLPGNVDLRVVAPVPSSSPRVSSAKPGHAGLDFSAYVSAIDDVEGELDLVVIDGRAREACLARALERLAPDGLVVFDNVDRRRYVEAIDAQVAASGGRLQVVVSRGLTPALPYPTRTALLRLSRAGSRTA</sequence>
<protein>
    <submittedName>
        <fullName evidence="1">Class I SAM-dependent methyltransferase</fullName>
    </submittedName>
</protein>
<dbReference type="Proteomes" id="UP001139485">
    <property type="component" value="Unassembled WGS sequence"/>
</dbReference>
<comment type="caution">
    <text evidence="1">The sequence shown here is derived from an EMBL/GenBank/DDBJ whole genome shotgun (WGS) entry which is preliminary data.</text>
</comment>
<organism evidence="1 2">
    <name type="scientific">Nocardioides bruguierae</name>
    <dbReference type="NCBI Taxonomy" id="2945102"/>
    <lineage>
        <taxon>Bacteria</taxon>
        <taxon>Bacillati</taxon>
        <taxon>Actinomycetota</taxon>
        <taxon>Actinomycetes</taxon>
        <taxon>Propionibacteriales</taxon>
        <taxon>Nocardioidaceae</taxon>
        <taxon>Nocardioides</taxon>
    </lineage>
</organism>
<keyword evidence="1" id="KW-0489">Methyltransferase</keyword>
<dbReference type="InterPro" id="IPR029063">
    <property type="entry name" value="SAM-dependent_MTases_sf"/>
</dbReference>
<keyword evidence="1" id="KW-0808">Transferase</keyword>
<name>A0A9X2D6C0_9ACTN</name>
<keyword evidence="2" id="KW-1185">Reference proteome</keyword>
<dbReference type="SUPFAM" id="SSF53335">
    <property type="entry name" value="S-adenosyl-L-methionine-dependent methyltransferases"/>
    <property type="match status" value="1"/>
</dbReference>
<reference evidence="1" key="1">
    <citation type="submission" date="2022-05" db="EMBL/GenBank/DDBJ databases">
        <authorList>
            <person name="Tuo L."/>
        </authorList>
    </citation>
    <scope>NUCLEOTIDE SEQUENCE</scope>
    <source>
        <strain evidence="1">BSK12Z-4</strain>
    </source>
</reference>
<evidence type="ECO:0000313" key="2">
    <source>
        <dbReference type="Proteomes" id="UP001139485"/>
    </source>
</evidence>